<dbReference type="AlphaFoldDB" id="A0A2G5UYH5"/>
<reference evidence="2" key="1">
    <citation type="submission" date="2017-10" db="EMBL/GenBank/DDBJ databases">
        <title>Rapid genome shrinkage in a self-fertile nematode reveals novel sperm competition proteins.</title>
        <authorList>
            <person name="Yin D."/>
            <person name="Schwarz E.M."/>
            <person name="Thomas C.G."/>
            <person name="Felde R.L."/>
            <person name="Korf I.F."/>
            <person name="Cutter A.D."/>
            <person name="Schartner C.M."/>
            <person name="Ralston E.J."/>
            <person name="Meyer B.J."/>
            <person name="Haag E.S."/>
        </authorList>
    </citation>
    <scope>NUCLEOTIDE SEQUENCE [LARGE SCALE GENOMIC DNA]</scope>
    <source>
        <strain evidence="2">JU1422</strain>
    </source>
</reference>
<dbReference type="InterPro" id="IPR016024">
    <property type="entry name" value="ARM-type_fold"/>
</dbReference>
<protein>
    <submittedName>
        <fullName evidence="1">Uncharacterized protein</fullName>
    </submittedName>
</protein>
<accession>A0A2G5UYH5</accession>
<dbReference type="Proteomes" id="UP000230233">
    <property type="component" value="Chromosome II"/>
</dbReference>
<dbReference type="EMBL" id="PDUG01000002">
    <property type="protein sequence ID" value="PIC44559.1"/>
    <property type="molecule type" value="Genomic_DNA"/>
</dbReference>
<proteinExistence type="predicted"/>
<dbReference type="OrthoDB" id="676979at2759"/>
<comment type="caution">
    <text evidence="1">The sequence shown here is derived from an EMBL/GenBank/DDBJ whole genome shotgun (WGS) entry which is preliminary data.</text>
</comment>
<gene>
    <name evidence="1" type="primary">Cnig_chr_II.g4888</name>
    <name evidence="1" type="ORF">B9Z55_004888</name>
</gene>
<evidence type="ECO:0000313" key="2">
    <source>
        <dbReference type="Proteomes" id="UP000230233"/>
    </source>
</evidence>
<name>A0A2G5UYH5_9PELO</name>
<dbReference type="SUPFAM" id="SSF48371">
    <property type="entry name" value="ARM repeat"/>
    <property type="match status" value="1"/>
</dbReference>
<organism evidence="1 2">
    <name type="scientific">Caenorhabditis nigoni</name>
    <dbReference type="NCBI Taxonomy" id="1611254"/>
    <lineage>
        <taxon>Eukaryota</taxon>
        <taxon>Metazoa</taxon>
        <taxon>Ecdysozoa</taxon>
        <taxon>Nematoda</taxon>
        <taxon>Chromadorea</taxon>
        <taxon>Rhabditida</taxon>
        <taxon>Rhabditina</taxon>
        <taxon>Rhabditomorpha</taxon>
        <taxon>Rhabditoidea</taxon>
        <taxon>Rhabditidae</taxon>
        <taxon>Peloderinae</taxon>
        <taxon>Caenorhabditis</taxon>
    </lineage>
</organism>
<dbReference type="GO" id="GO:0031462">
    <property type="term" value="C:Cul2-RING ubiquitin ligase complex"/>
    <property type="evidence" value="ECO:0007669"/>
    <property type="project" value="TreeGrafter"/>
</dbReference>
<dbReference type="PANTHER" id="PTHR12904:SF28">
    <property type="entry name" value="ATP SYNTHASE SUBUNIT ALPHA-RELATED"/>
    <property type="match status" value="1"/>
</dbReference>
<dbReference type="PANTHER" id="PTHR12904">
    <property type="match status" value="1"/>
</dbReference>
<sequence length="611" mass="70500">MSPSTLFQLAAKSLAGGIHKENIPLDFPLDTKSSNAVFRELLELNPKNIKKLKTHKNQLSTLTELDLRKCKIDEEGVLNLKNFNLISLEFGYLRNLITEFPDYSRSQPVDIVGFFFREHDSFVFIPVIRHLLTAEVRMENLEFLDCSMTTVQEHELRTFVEHHPKLKTVVAISTSCENLSIPTINLLNFITATSTVKCLKYAIGNERCNLVRRCMDVIPEKLNIIHEQLNDSEITELLNALCYVLRESKDDRIKHRAINCLSKSNFFETERFFSSFSLEIPGIVELVFKTCDNFECIRFQHAARRSVFSVFNWILDFLRFGRTLQDRLLNFIMEKTIELSYRNSDQVSIQILMRANRFMSVDQYTAMCSNAKVIKGLFAIAHHLIRWKSSSYQRIIDIIVSYLKEASEETLKSLVSNGEIVKNCLEDIMVISHFPTKDAQEHLLHFLLVFSSVMSDDQLRKCYGGETVSRLMGVINTKGFRNPFEETRALLLCSILSFVLAKNLTNHRQLIKTRIREFKNNWGESSLLDCHEMSGKLLNALVTSRNSTDESICCCLILMFNFIYTEGYEADGLWNFMKTTSEGIRDNQNMAEYARKAAEAVLYEMGRIENK</sequence>
<dbReference type="InterPro" id="IPR051341">
    <property type="entry name" value="Zyg-11_UBL_adapter"/>
</dbReference>
<evidence type="ECO:0000313" key="1">
    <source>
        <dbReference type="EMBL" id="PIC44559.1"/>
    </source>
</evidence>
<keyword evidence="2" id="KW-1185">Reference proteome</keyword>